<dbReference type="InterPro" id="IPR002737">
    <property type="entry name" value="MEMO1_fam"/>
</dbReference>
<dbReference type="RefSeq" id="WP_376874941.1">
    <property type="nucleotide sequence ID" value="NZ_JBHUHP010000009.1"/>
</dbReference>
<evidence type="ECO:0000313" key="4">
    <source>
        <dbReference type="Proteomes" id="UP001597402"/>
    </source>
</evidence>
<evidence type="ECO:0000313" key="3">
    <source>
        <dbReference type="EMBL" id="MFD2091982.1"/>
    </source>
</evidence>
<dbReference type="CDD" id="cd07361">
    <property type="entry name" value="MEMO_like"/>
    <property type="match status" value="1"/>
</dbReference>
<accession>A0ABW4X9I3</accession>
<keyword evidence="4" id="KW-1185">Reference proteome</keyword>
<dbReference type="PANTHER" id="PTHR11060">
    <property type="entry name" value="PROTEIN MEMO1"/>
    <property type="match status" value="1"/>
</dbReference>
<evidence type="ECO:0000256" key="1">
    <source>
        <dbReference type="ARBA" id="ARBA00006315"/>
    </source>
</evidence>
<comment type="similarity">
    <text evidence="1 2">Belongs to the MEMO1 family.</text>
</comment>
<name>A0ABW4X9I3_9ACTN</name>
<dbReference type="EMBL" id="JBHUHP010000009">
    <property type="protein sequence ID" value="MFD2091982.1"/>
    <property type="molecule type" value="Genomic_DNA"/>
</dbReference>
<dbReference type="PANTHER" id="PTHR11060:SF0">
    <property type="entry name" value="PROTEIN MEMO1"/>
    <property type="match status" value="1"/>
</dbReference>
<reference evidence="4" key="1">
    <citation type="journal article" date="2019" name="Int. J. Syst. Evol. Microbiol.">
        <title>The Global Catalogue of Microorganisms (GCM) 10K type strain sequencing project: providing services to taxonomists for standard genome sequencing and annotation.</title>
        <authorList>
            <consortium name="The Broad Institute Genomics Platform"/>
            <consortium name="The Broad Institute Genome Sequencing Center for Infectious Disease"/>
            <person name="Wu L."/>
            <person name="Ma J."/>
        </authorList>
    </citation>
    <scope>NUCLEOTIDE SEQUENCE [LARGE SCALE GENOMIC DNA]</scope>
    <source>
        <strain evidence="4">JCM 3338</strain>
    </source>
</reference>
<evidence type="ECO:0000256" key="2">
    <source>
        <dbReference type="HAMAP-Rule" id="MF_00055"/>
    </source>
</evidence>
<dbReference type="NCBIfam" id="TIGR04336">
    <property type="entry name" value="AmmeMemoSam_B"/>
    <property type="match status" value="1"/>
</dbReference>
<comment type="caution">
    <text evidence="3">The sequence shown here is derived from an EMBL/GenBank/DDBJ whole genome shotgun (WGS) entry which is preliminary data.</text>
</comment>
<sequence length="266" mass="27644">MRVRPAAVAGRFYPADRSALADLVDGLLADVRPERPEHPVAVIAPHAGYRYSGAVAATAYAHLAPSRFRITRVVVLGPAHVTPLRGMAVPSVDAFDTPLGPVEIDVDARTAVIGTPGVAVHDHPHAGEHSIETQLPFLQRALDPGVRALPLLVGHTPPATVAALLSSLLAETGTVAVVSTDLSHYLPQPLAREQDAHTAAAIVARDGLAVGPADACGHWPLRGLLQHAADRGLDVEVLRLATSADAGADPGRVVGYGAFLLHDPPA</sequence>
<dbReference type="Gene3D" id="3.40.830.10">
    <property type="entry name" value="LigB-like"/>
    <property type="match status" value="1"/>
</dbReference>
<dbReference type="Pfam" id="PF01875">
    <property type="entry name" value="Memo"/>
    <property type="match status" value="1"/>
</dbReference>
<dbReference type="Proteomes" id="UP001597402">
    <property type="component" value="Unassembled WGS sequence"/>
</dbReference>
<protein>
    <recommendedName>
        <fullName evidence="2">MEMO1 family protein ACFSHS_10415</fullName>
    </recommendedName>
</protein>
<proteinExistence type="inferred from homology"/>
<gene>
    <name evidence="3" type="primary">amrB</name>
    <name evidence="3" type="ORF">ACFSHS_10415</name>
</gene>
<organism evidence="3 4">
    <name type="scientific">Blastococcus deserti</name>
    <dbReference type="NCBI Taxonomy" id="2259033"/>
    <lineage>
        <taxon>Bacteria</taxon>
        <taxon>Bacillati</taxon>
        <taxon>Actinomycetota</taxon>
        <taxon>Actinomycetes</taxon>
        <taxon>Geodermatophilales</taxon>
        <taxon>Geodermatophilaceae</taxon>
        <taxon>Blastococcus</taxon>
    </lineage>
</organism>
<dbReference type="HAMAP" id="MF_00055">
    <property type="entry name" value="MEMO1"/>
    <property type="match status" value="1"/>
</dbReference>